<feature type="domain" description="PilZ" evidence="2">
    <location>
        <begin position="7"/>
        <end position="99"/>
    </location>
</feature>
<protein>
    <submittedName>
        <fullName evidence="3">PilZ domain-containing protein</fullName>
    </submittedName>
</protein>
<dbReference type="InterPro" id="IPR009875">
    <property type="entry name" value="PilZ_domain"/>
</dbReference>
<sequence>MPHRDEHRQHPRQPAPRGVALTLRPEHDGAADQEALHLLCRDLSRTGLGVSFPQPISPDTDVELWVYLPEQSGAPLHLFGTVAWCAAPLGQWRAGIALDLERGDGGVWEARFAPGTPP</sequence>
<accession>A0A9Q3YN42</accession>
<evidence type="ECO:0000313" key="4">
    <source>
        <dbReference type="Proteomes" id="UP001108027"/>
    </source>
</evidence>
<dbReference type="SUPFAM" id="SSF141371">
    <property type="entry name" value="PilZ domain-like"/>
    <property type="match status" value="1"/>
</dbReference>
<reference evidence="3" key="1">
    <citation type="submission" date="2021-10" db="EMBL/GenBank/DDBJ databases">
        <title>The diversity and Nitrogen Metabolism of Culturable Nitrate-Utilizing Bacteria Within the Oxygen Minimum Zone of the Changjiang (Yangtze River)Estuary.</title>
        <authorList>
            <person name="Zhang D."/>
            <person name="Zheng J."/>
            <person name="Liu S."/>
            <person name="He W."/>
        </authorList>
    </citation>
    <scope>NUCLEOTIDE SEQUENCE</scope>
    <source>
        <strain evidence="3">FXH-223</strain>
    </source>
</reference>
<feature type="region of interest" description="Disordered" evidence="1">
    <location>
        <begin position="1"/>
        <end position="22"/>
    </location>
</feature>
<proteinExistence type="predicted"/>
<gene>
    <name evidence="3" type="ORF">LL252_12665</name>
</gene>
<dbReference type="Pfam" id="PF07238">
    <property type="entry name" value="PilZ"/>
    <property type="match status" value="1"/>
</dbReference>
<dbReference type="Gene3D" id="2.40.10.220">
    <property type="entry name" value="predicted glycosyltransferase like domains"/>
    <property type="match status" value="1"/>
</dbReference>
<keyword evidence="4" id="KW-1185">Reference proteome</keyword>
<evidence type="ECO:0000256" key="1">
    <source>
        <dbReference type="SAM" id="MobiDB-lite"/>
    </source>
</evidence>
<comment type="caution">
    <text evidence="3">The sequence shown here is derived from an EMBL/GenBank/DDBJ whole genome shotgun (WGS) entry which is preliminary data.</text>
</comment>
<dbReference type="Proteomes" id="UP001108027">
    <property type="component" value="Unassembled WGS sequence"/>
</dbReference>
<dbReference type="EMBL" id="JAJGNA010000016">
    <property type="protein sequence ID" value="MCC4309422.1"/>
    <property type="molecule type" value="Genomic_DNA"/>
</dbReference>
<evidence type="ECO:0000313" key="3">
    <source>
        <dbReference type="EMBL" id="MCC4309422.1"/>
    </source>
</evidence>
<dbReference type="RefSeq" id="WP_228234262.1">
    <property type="nucleotide sequence ID" value="NZ_ARXL01000029.1"/>
</dbReference>
<dbReference type="AlphaFoldDB" id="A0A9Q3YN42"/>
<organism evidence="3 4">
    <name type="scientific">Alloalcanivorax marinus</name>
    <dbReference type="NCBI Taxonomy" id="1177169"/>
    <lineage>
        <taxon>Bacteria</taxon>
        <taxon>Pseudomonadati</taxon>
        <taxon>Pseudomonadota</taxon>
        <taxon>Gammaproteobacteria</taxon>
        <taxon>Oceanospirillales</taxon>
        <taxon>Alcanivoracaceae</taxon>
        <taxon>Alloalcanivorax</taxon>
    </lineage>
</organism>
<dbReference type="GO" id="GO:0035438">
    <property type="term" value="F:cyclic-di-GMP binding"/>
    <property type="evidence" value="ECO:0007669"/>
    <property type="project" value="InterPro"/>
</dbReference>
<name>A0A9Q3YN42_9GAMM</name>
<evidence type="ECO:0000259" key="2">
    <source>
        <dbReference type="Pfam" id="PF07238"/>
    </source>
</evidence>